<dbReference type="PANTHER" id="PTHR37984">
    <property type="entry name" value="PROTEIN CBG26694"/>
    <property type="match status" value="1"/>
</dbReference>
<reference evidence="2" key="1">
    <citation type="submission" date="2014-03" db="EMBL/GenBank/DDBJ databases">
        <title>The Genome Sequence of Puccinia striiformis f. sp. tritici PST-78.</title>
        <authorList>
            <consortium name="The Broad Institute Genome Sequencing Platform"/>
            <person name="Cuomo C."/>
            <person name="Hulbert S."/>
            <person name="Chen X."/>
            <person name="Walker B."/>
            <person name="Young S.K."/>
            <person name="Zeng Q."/>
            <person name="Gargeya S."/>
            <person name="Fitzgerald M."/>
            <person name="Haas B."/>
            <person name="Abouelleil A."/>
            <person name="Alvarado L."/>
            <person name="Arachchi H.M."/>
            <person name="Berlin A.M."/>
            <person name="Chapman S.B."/>
            <person name="Goldberg J."/>
            <person name="Griggs A."/>
            <person name="Gujja S."/>
            <person name="Hansen M."/>
            <person name="Howarth C."/>
            <person name="Imamovic A."/>
            <person name="Larimer J."/>
            <person name="McCowan C."/>
            <person name="Montmayeur A."/>
            <person name="Murphy C."/>
            <person name="Neiman D."/>
            <person name="Pearson M."/>
            <person name="Priest M."/>
            <person name="Roberts A."/>
            <person name="Saif S."/>
            <person name="Shea T."/>
            <person name="Sisk P."/>
            <person name="Sykes S."/>
            <person name="Wortman J."/>
            <person name="Nusbaum C."/>
            <person name="Birren B."/>
        </authorList>
    </citation>
    <scope>NUCLEOTIDE SEQUENCE [LARGE SCALE GENOMIC DNA]</scope>
    <source>
        <strain evidence="2">race PST-78</strain>
    </source>
</reference>
<dbReference type="SUPFAM" id="SSF53098">
    <property type="entry name" value="Ribonuclease H-like"/>
    <property type="match status" value="1"/>
</dbReference>
<dbReference type="Gene3D" id="3.30.420.10">
    <property type="entry name" value="Ribonuclease H-like superfamily/Ribonuclease H"/>
    <property type="match status" value="1"/>
</dbReference>
<gene>
    <name evidence="1" type="ORF">PSTG_04170</name>
</gene>
<keyword evidence="2" id="KW-1185">Reference proteome</keyword>
<evidence type="ECO:0008006" key="3">
    <source>
        <dbReference type="Google" id="ProtNLM"/>
    </source>
</evidence>
<dbReference type="GO" id="GO:0003676">
    <property type="term" value="F:nucleic acid binding"/>
    <property type="evidence" value="ECO:0007669"/>
    <property type="project" value="InterPro"/>
</dbReference>
<dbReference type="InterPro" id="IPR050951">
    <property type="entry name" value="Retrovirus_Pol_polyprotein"/>
</dbReference>
<name>A0A0L0VTH8_9BASI</name>
<dbReference type="EMBL" id="AJIL01000022">
    <property type="protein sequence ID" value="KNF02571.1"/>
    <property type="molecule type" value="Genomic_DNA"/>
</dbReference>
<comment type="caution">
    <text evidence="1">The sequence shown here is derived from an EMBL/GenBank/DDBJ whole genome shotgun (WGS) entry which is preliminary data.</text>
</comment>
<accession>A0A0L0VTH8</accession>
<dbReference type="InterPro" id="IPR012337">
    <property type="entry name" value="RNaseH-like_sf"/>
</dbReference>
<dbReference type="OrthoDB" id="8041940at2759"/>
<dbReference type="InterPro" id="IPR036397">
    <property type="entry name" value="RNaseH_sf"/>
</dbReference>
<dbReference type="AlphaFoldDB" id="A0A0L0VTH8"/>
<dbReference type="STRING" id="1165861.A0A0L0VTH8"/>
<protein>
    <recommendedName>
        <fullName evidence="3">Integrase catalytic domain-containing protein</fullName>
    </recommendedName>
</protein>
<sequence>MRKRNSKTYLVQERVSVWSTLLNLVSFWGAWHIYDLRTSCGMICKTLNERESHSGSNFLLAGFAKFLAAPIKKISTSGHHPHTNRKCERYNGVLEKALFHLNTSGDPKPWEDYLPAVLFSTQFHASDSSKFSPFELAYGVKPEAELASCITELNKLHTAATGHSAVHAEANQAAFDNKTVFSHGLNALVVGQSVKLCNEKHTKGAPRWFGPFEIKKVLENNIYILVDQDSVDCFGQSPSALW</sequence>
<dbReference type="PANTHER" id="PTHR37984:SF5">
    <property type="entry name" value="PROTEIN NYNRIN-LIKE"/>
    <property type="match status" value="1"/>
</dbReference>
<proteinExistence type="predicted"/>
<organism evidence="1 2">
    <name type="scientific">Puccinia striiformis f. sp. tritici PST-78</name>
    <dbReference type="NCBI Taxonomy" id="1165861"/>
    <lineage>
        <taxon>Eukaryota</taxon>
        <taxon>Fungi</taxon>
        <taxon>Dikarya</taxon>
        <taxon>Basidiomycota</taxon>
        <taxon>Pucciniomycotina</taxon>
        <taxon>Pucciniomycetes</taxon>
        <taxon>Pucciniales</taxon>
        <taxon>Pucciniaceae</taxon>
        <taxon>Puccinia</taxon>
    </lineage>
</organism>
<dbReference type="Proteomes" id="UP000054564">
    <property type="component" value="Unassembled WGS sequence"/>
</dbReference>
<evidence type="ECO:0000313" key="1">
    <source>
        <dbReference type="EMBL" id="KNF02571.1"/>
    </source>
</evidence>
<evidence type="ECO:0000313" key="2">
    <source>
        <dbReference type="Proteomes" id="UP000054564"/>
    </source>
</evidence>